<reference evidence="1 2" key="1">
    <citation type="journal article" date="2021" name="BMC Genomics">
        <title>Datura genome reveals duplications of psychoactive alkaloid biosynthetic genes and high mutation rate following tissue culture.</title>
        <authorList>
            <person name="Rajewski A."/>
            <person name="Carter-House D."/>
            <person name="Stajich J."/>
            <person name="Litt A."/>
        </authorList>
    </citation>
    <scope>NUCLEOTIDE SEQUENCE [LARGE SCALE GENOMIC DNA]</scope>
    <source>
        <strain evidence="1">AR-01</strain>
    </source>
</reference>
<proteinExistence type="predicted"/>
<dbReference type="Proteomes" id="UP000823775">
    <property type="component" value="Unassembled WGS sequence"/>
</dbReference>
<gene>
    <name evidence="1" type="ORF">HAX54_009148</name>
</gene>
<evidence type="ECO:0000313" key="2">
    <source>
        <dbReference type="Proteomes" id="UP000823775"/>
    </source>
</evidence>
<organism evidence="1 2">
    <name type="scientific">Datura stramonium</name>
    <name type="common">Jimsonweed</name>
    <name type="synonym">Common thornapple</name>
    <dbReference type="NCBI Taxonomy" id="4076"/>
    <lineage>
        <taxon>Eukaryota</taxon>
        <taxon>Viridiplantae</taxon>
        <taxon>Streptophyta</taxon>
        <taxon>Embryophyta</taxon>
        <taxon>Tracheophyta</taxon>
        <taxon>Spermatophyta</taxon>
        <taxon>Magnoliopsida</taxon>
        <taxon>eudicotyledons</taxon>
        <taxon>Gunneridae</taxon>
        <taxon>Pentapetalae</taxon>
        <taxon>asterids</taxon>
        <taxon>lamiids</taxon>
        <taxon>Solanales</taxon>
        <taxon>Solanaceae</taxon>
        <taxon>Solanoideae</taxon>
        <taxon>Datureae</taxon>
        <taxon>Datura</taxon>
    </lineage>
</organism>
<comment type="caution">
    <text evidence="1">The sequence shown here is derived from an EMBL/GenBank/DDBJ whole genome shotgun (WGS) entry which is preliminary data.</text>
</comment>
<feature type="non-terminal residue" evidence="1">
    <location>
        <position position="55"/>
    </location>
</feature>
<dbReference type="EMBL" id="JACEIK010001494">
    <property type="protein sequence ID" value="MCD7469839.1"/>
    <property type="molecule type" value="Genomic_DNA"/>
</dbReference>
<sequence length="55" mass="6475">MQNNGLGVFFLLHGNKYVHIRRQLRGSSRGARFEIRLERLIRMALYTFVGLLAKR</sequence>
<keyword evidence="2" id="KW-1185">Reference proteome</keyword>
<protein>
    <submittedName>
        <fullName evidence="1">Uncharacterized protein</fullName>
    </submittedName>
</protein>
<name>A0ABS8TH03_DATST</name>
<evidence type="ECO:0000313" key="1">
    <source>
        <dbReference type="EMBL" id="MCD7469839.1"/>
    </source>
</evidence>
<accession>A0ABS8TH03</accession>